<reference evidence="1" key="2">
    <citation type="submission" date="2019-07" db="EMBL/GenBank/DDBJ databases">
        <authorList>
            <person name="Seetharam A."/>
            <person name="Woodhouse M."/>
            <person name="Cannon E."/>
        </authorList>
    </citation>
    <scope>NUCLEOTIDE SEQUENCE [LARGE SCALE GENOMIC DNA]</scope>
    <source>
        <strain evidence="1">cv. B73</strain>
    </source>
</reference>
<evidence type="ECO:0000313" key="2">
    <source>
        <dbReference type="Proteomes" id="UP000007305"/>
    </source>
</evidence>
<dbReference type="AlphaFoldDB" id="A0A804U872"/>
<proteinExistence type="predicted"/>
<reference evidence="1" key="3">
    <citation type="submission" date="2021-05" db="UniProtKB">
        <authorList>
            <consortium name="EnsemblPlants"/>
        </authorList>
    </citation>
    <scope>IDENTIFICATION</scope>
    <source>
        <strain evidence="1">cv. B73</strain>
    </source>
</reference>
<accession>A0A804U872</accession>
<dbReference type="Proteomes" id="UP000007305">
    <property type="component" value="Chromosome 5"/>
</dbReference>
<sequence>MIFPVSSVTETLRVPCITYIRVSYHPSTAKGTLRTLQQGHNVTKPPFVWSMSNVIIIRKQKNDLFSTNILAMFSDENKMNNFYGSTAIQKTKRVCQIAGTHQPHKINIQILVN</sequence>
<dbReference type="InParanoid" id="A0A804U872"/>
<organism evidence="1 2">
    <name type="scientific">Zea mays</name>
    <name type="common">Maize</name>
    <dbReference type="NCBI Taxonomy" id="4577"/>
    <lineage>
        <taxon>Eukaryota</taxon>
        <taxon>Viridiplantae</taxon>
        <taxon>Streptophyta</taxon>
        <taxon>Embryophyta</taxon>
        <taxon>Tracheophyta</taxon>
        <taxon>Spermatophyta</taxon>
        <taxon>Magnoliopsida</taxon>
        <taxon>Liliopsida</taxon>
        <taxon>Poales</taxon>
        <taxon>Poaceae</taxon>
        <taxon>PACMAD clade</taxon>
        <taxon>Panicoideae</taxon>
        <taxon>Andropogonodae</taxon>
        <taxon>Andropogoneae</taxon>
        <taxon>Tripsacinae</taxon>
        <taxon>Zea</taxon>
    </lineage>
</organism>
<name>A0A804U872_MAIZE</name>
<protein>
    <submittedName>
        <fullName evidence="1">Uncharacterized protein</fullName>
    </submittedName>
</protein>
<reference evidence="2" key="1">
    <citation type="journal article" date="2009" name="Science">
        <title>The B73 maize genome: complexity, diversity, and dynamics.</title>
        <authorList>
            <person name="Schnable P.S."/>
            <person name="Ware D."/>
            <person name="Fulton R.S."/>
            <person name="Stein J.C."/>
            <person name="Wei F."/>
            <person name="Pasternak S."/>
            <person name="Liang C."/>
            <person name="Zhang J."/>
            <person name="Fulton L."/>
            <person name="Graves T.A."/>
            <person name="Minx P."/>
            <person name="Reily A.D."/>
            <person name="Courtney L."/>
            <person name="Kruchowski S.S."/>
            <person name="Tomlinson C."/>
            <person name="Strong C."/>
            <person name="Delehaunty K."/>
            <person name="Fronick C."/>
            <person name="Courtney B."/>
            <person name="Rock S.M."/>
            <person name="Belter E."/>
            <person name="Du F."/>
            <person name="Kim K."/>
            <person name="Abbott R.M."/>
            <person name="Cotton M."/>
            <person name="Levy A."/>
            <person name="Marchetto P."/>
            <person name="Ochoa K."/>
            <person name="Jackson S.M."/>
            <person name="Gillam B."/>
            <person name="Chen W."/>
            <person name="Yan L."/>
            <person name="Higginbotham J."/>
            <person name="Cardenas M."/>
            <person name="Waligorski J."/>
            <person name="Applebaum E."/>
            <person name="Phelps L."/>
            <person name="Falcone J."/>
            <person name="Kanchi K."/>
            <person name="Thane T."/>
            <person name="Scimone A."/>
            <person name="Thane N."/>
            <person name="Henke J."/>
            <person name="Wang T."/>
            <person name="Ruppert J."/>
            <person name="Shah N."/>
            <person name="Rotter K."/>
            <person name="Hodges J."/>
            <person name="Ingenthron E."/>
            <person name="Cordes M."/>
            <person name="Kohlberg S."/>
            <person name="Sgro J."/>
            <person name="Delgado B."/>
            <person name="Mead K."/>
            <person name="Chinwalla A."/>
            <person name="Leonard S."/>
            <person name="Crouse K."/>
            <person name="Collura K."/>
            <person name="Kudrna D."/>
            <person name="Currie J."/>
            <person name="He R."/>
            <person name="Angelova A."/>
            <person name="Rajasekar S."/>
            <person name="Mueller T."/>
            <person name="Lomeli R."/>
            <person name="Scara G."/>
            <person name="Ko A."/>
            <person name="Delaney K."/>
            <person name="Wissotski M."/>
            <person name="Lopez G."/>
            <person name="Campos D."/>
            <person name="Braidotti M."/>
            <person name="Ashley E."/>
            <person name="Golser W."/>
            <person name="Kim H."/>
            <person name="Lee S."/>
            <person name="Lin J."/>
            <person name="Dujmic Z."/>
            <person name="Kim W."/>
            <person name="Talag J."/>
            <person name="Zuccolo A."/>
            <person name="Fan C."/>
            <person name="Sebastian A."/>
            <person name="Kramer M."/>
            <person name="Spiegel L."/>
            <person name="Nascimento L."/>
            <person name="Zutavern T."/>
            <person name="Miller B."/>
            <person name="Ambroise C."/>
            <person name="Muller S."/>
            <person name="Spooner W."/>
            <person name="Narechania A."/>
            <person name="Ren L."/>
            <person name="Wei S."/>
            <person name="Kumari S."/>
            <person name="Faga B."/>
            <person name="Levy M.J."/>
            <person name="McMahan L."/>
            <person name="Van Buren P."/>
            <person name="Vaughn M.W."/>
            <person name="Ying K."/>
            <person name="Yeh C.-T."/>
            <person name="Emrich S.J."/>
            <person name="Jia Y."/>
            <person name="Kalyanaraman A."/>
            <person name="Hsia A.-P."/>
            <person name="Barbazuk W.B."/>
            <person name="Baucom R.S."/>
            <person name="Brutnell T.P."/>
            <person name="Carpita N.C."/>
            <person name="Chaparro C."/>
            <person name="Chia J.-M."/>
            <person name="Deragon J.-M."/>
            <person name="Estill J.C."/>
            <person name="Fu Y."/>
            <person name="Jeddeloh J.A."/>
            <person name="Han Y."/>
            <person name="Lee H."/>
            <person name="Li P."/>
            <person name="Lisch D.R."/>
            <person name="Liu S."/>
            <person name="Liu Z."/>
            <person name="Nagel D.H."/>
            <person name="McCann M.C."/>
            <person name="SanMiguel P."/>
            <person name="Myers A.M."/>
            <person name="Nettleton D."/>
            <person name="Nguyen J."/>
            <person name="Penning B.W."/>
            <person name="Ponnala L."/>
            <person name="Schneider K.L."/>
            <person name="Schwartz D.C."/>
            <person name="Sharma A."/>
            <person name="Soderlund C."/>
            <person name="Springer N.M."/>
            <person name="Sun Q."/>
            <person name="Wang H."/>
            <person name="Waterman M."/>
            <person name="Westerman R."/>
            <person name="Wolfgruber T.K."/>
            <person name="Yang L."/>
            <person name="Yu Y."/>
            <person name="Zhang L."/>
            <person name="Zhou S."/>
            <person name="Zhu Q."/>
            <person name="Bennetzen J.L."/>
            <person name="Dawe R.K."/>
            <person name="Jiang J."/>
            <person name="Jiang N."/>
            <person name="Presting G.G."/>
            <person name="Wessler S.R."/>
            <person name="Aluru S."/>
            <person name="Martienssen R.A."/>
            <person name="Clifton S.W."/>
            <person name="McCombie W.R."/>
            <person name="Wing R.A."/>
            <person name="Wilson R.K."/>
        </authorList>
    </citation>
    <scope>NUCLEOTIDE SEQUENCE [LARGE SCALE GENOMIC DNA]</scope>
    <source>
        <strain evidence="2">cv. B73</strain>
    </source>
</reference>
<evidence type="ECO:0000313" key="1">
    <source>
        <dbReference type="EnsemblPlants" id="Zm00001eb241580_P001"/>
    </source>
</evidence>
<dbReference type="Gramene" id="Zm00001eb241580_T001">
    <property type="protein sequence ID" value="Zm00001eb241580_P001"/>
    <property type="gene ID" value="Zm00001eb241580"/>
</dbReference>
<keyword evidence="2" id="KW-1185">Reference proteome</keyword>
<dbReference type="EnsemblPlants" id="Zm00001eb241580_T001">
    <property type="protein sequence ID" value="Zm00001eb241580_P001"/>
    <property type="gene ID" value="Zm00001eb241580"/>
</dbReference>